<keyword evidence="7" id="KW-1185">Reference proteome</keyword>
<dbReference type="GO" id="GO:0005524">
    <property type="term" value="F:ATP binding"/>
    <property type="evidence" value="ECO:0007669"/>
    <property type="project" value="UniProtKB-KW"/>
</dbReference>
<keyword evidence="3" id="KW-0611">Plant defense</keyword>
<dbReference type="Pfam" id="PF18052">
    <property type="entry name" value="Rx_N"/>
    <property type="match status" value="1"/>
</dbReference>
<evidence type="ECO:0000256" key="2">
    <source>
        <dbReference type="ARBA" id="ARBA00022741"/>
    </source>
</evidence>
<dbReference type="InterPro" id="IPR032675">
    <property type="entry name" value="LRR_dom_sf"/>
</dbReference>
<name>A0A8J4Q4R9_9ROSI</name>
<dbReference type="Proteomes" id="UP000737018">
    <property type="component" value="Unassembled WGS sequence"/>
</dbReference>
<evidence type="ECO:0000256" key="4">
    <source>
        <dbReference type="ARBA" id="ARBA00022840"/>
    </source>
</evidence>
<dbReference type="PANTHER" id="PTHR36766:SF61">
    <property type="entry name" value="NB-ARC DOMAIN DISEASE RESISTANCE PROTEIN"/>
    <property type="match status" value="1"/>
</dbReference>
<dbReference type="AlphaFoldDB" id="A0A8J4Q4R9"/>
<keyword evidence="2" id="KW-0547">Nucleotide-binding</keyword>
<evidence type="ECO:0000256" key="3">
    <source>
        <dbReference type="ARBA" id="ARBA00022821"/>
    </source>
</evidence>
<reference evidence="6" key="1">
    <citation type="submission" date="2020-03" db="EMBL/GenBank/DDBJ databases">
        <title>Castanea mollissima Vanexum genome sequencing.</title>
        <authorList>
            <person name="Staton M."/>
        </authorList>
    </citation>
    <scope>NUCLEOTIDE SEQUENCE</scope>
    <source>
        <tissue evidence="6">Leaf</tissue>
    </source>
</reference>
<dbReference type="EMBL" id="JRKL02012505">
    <property type="protein sequence ID" value="KAF3945045.1"/>
    <property type="molecule type" value="Genomic_DNA"/>
</dbReference>
<dbReference type="OrthoDB" id="2018467at2759"/>
<gene>
    <name evidence="6" type="ORF">CMV_028551</name>
</gene>
<feature type="domain" description="Disease resistance N-terminal" evidence="5">
    <location>
        <begin position="12"/>
        <end position="97"/>
    </location>
</feature>
<proteinExistence type="predicted"/>
<evidence type="ECO:0000256" key="1">
    <source>
        <dbReference type="ARBA" id="ARBA00022737"/>
    </source>
</evidence>
<evidence type="ECO:0000313" key="6">
    <source>
        <dbReference type="EMBL" id="KAF3945045.1"/>
    </source>
</evidence>
<comment type="caution">
    <text evidence="6">The sequence shown here is derived from an EMBL/GenBank/DDBJ whole genome shotgun (WGS) entry which is preliminary data.</text>
</comment>
<evidence type="ECO:0000259" key="5">
    <source>
        <dbReference type="Pfam" id="PF18052"/>
    </source>
</evidence>
<dbReference type="Gene3D" id="3.80.10.10">
    <property type="entry name" value="Ribonuclease Inhibitor"/>
    <property type="match status" value="1"/>
</dbReference>
<keyword evidence="1" id="KW-0677">Repeat</keyword>
<dbReference type="SUPFAM" id="SSF52047">
    <property type="entry name" value="RNI-like"/>
    <property type="match status" value="1"/>
</dbReference>
<dbReference type="Gene3D" id="1.20.5.4130">
    <property type="match status" value="1"/>
</dbReference>
<keyword evidence="4" id="KW-0067">ATP-binding</keyword>
<accession>A0A8J4Q4R9</accession>
<dbReference type="GO" id="GO:0006952">
    <property type="term" value="P:defense response"/>
    <property type="evidence" value="ECO:0007669"/>
    <property type="project" value="UniProtKB-KW"/>
</dbReference>
<dbReference type="InterPro" id="IPR041118">
    <property type="entry name" value="Rx_N"/>
</dbReference>
<evidence type="ECO:0000313" key="7">
    <source>
        <dbReference type="Proteomes" id="UP000737018"/>
    </source>
</evidence>
<dbReference type="PANTHER" id="PTHR36766">
    <property type="entry name" value="PLANT BROAD-SPECTRUM MILDEW RESISTANCE PROTEIN RPW8"/>
    <property type="match status" value="1"/>
</dbReference>
<organism evidence="6 7">
    <name type="scientific">Castanea mollissima</name>
    <name type="common">Chinese chestnut</name>
    <dbReference type="NCBI Taxonomy" id="60419"/>
    <lineage>
        <taxon>Eukaryota</taxon>
        <taxon>Viridiplantae</taxon>
        <taxon>Streptophyta</taxon>
        <taxon>Embryophyta</taxon>
        <taxon>Tracheophyta</taxon>
        <taxon>Spermatophyta</taxon>
        <taxon>Magnoliopsida</taxon>
        <taxon>eudicotyledons</taxon>
        <taxon>Gunneridae</taxon>
        <taxon>Pentapetalae</taxon>
        <taxon>rosids</taxon>
        <taxon>fabids</taxon>
        <taxon>Fagales</taxon>
        <taxon>Fagaceae</taxon>
        <taxon>Castanea</taxon>
    </lineage>
</organism>
<protein>
    <recommendedName>
        <fullName evidence="5">Disease resistance N-terminal domain-containing protein</fullName>
    </recommendedName>
</protein>
<sequence length="254" mass="29020">MTALVSVIAVDVIKKLRSLAYQEISLAWGIASDLKKLEDTMSTIQAVLLDAEEKQAENHQLKVWLERLKAVFHDAVDVVDEFECEDLRRQVVKTYGSTGRKVCRFFSFSNPLAFGCPRLLRFPEGIQRLTALHRLEFTYCENLTSLPRGMKHLTALEVLGIWDCEKLILMEGDDYPMRLRRLTIGFLPKLVSLPQGLIPSANTLQFLAIYHCGNLEKLPQRLPNLSSLPKLDIMNCPKLLSLPKRMDRRLVLKD</sequence>